<dbReference type="RefSeq" id="WP_412701979.1">
    <property type="nucleotide sequence ID" value="NZ_JBDLBQ010000007.1"/>
</dbReference>
<name>A0ABW9KEW5_9FIRM</name>
<organism evidence="2 3">
    <name type="scientific">Finegoldia dalianensis</name>
    <dbReference type="NCBI Taxonomy" id="3145239"/>
    <lineage>
        <taxon>Bacteria</taxon>
        <taxon>Bacillati</taxon>
        <taxon>Bacillota</taxon>
        <taxon>Tissierellia</taxon>
        <taxon>Tissierellales</taxon>
        <taxon>Peptoniphilaceae</taxon>
        <taxon>Finegoldia</taxon>
    </lineage>
</organism>
<sequence length="1410" mass="164060">MDFNIYEDKIYYEDFNVNLKDILINNGYKVEYIVEDNKLLNERMNLSEALERIENKTLGNRALSFQANNSNISILVTDNELAFAEKRDLRLENNTKRESDLTRENFYKNNNLATDLDTFEKFSEKYRSNLFIPIDLKDDYKFDDSENAKIYFESDFKDFLSTVLEFSKNKENANENTLQVRMFRAFGIYFSNTNDKNLSDNENNNILQSMGENRFFLDKDRQELTWVENNKSVYTNSLPLIFEAATGYDYTSFFQSIEKDLNISFKTLDDIEKNQDILAKAFSDPNKYLHNTKMDYINNKVSSLFRGEYRNAIAEKTLENLDSNISNQRLAQTDIKSYIKFFNDNTDIKLGLKNLPTNENISVLTVNNIMSNIYVRDEKDIYSFDLSSYDSLNNYTELFIELANNTVDLTNSKTLKRIDDRAFLKEFSYSLNKLQQSTGVNLVTYSNSSPVINLLAKIDKNTPSQSFNKKLDDIKNAYIPDVSRINWKDNNITSENAMATNLNNSLNKRTSDYGTKRVTVNTYVKSNKDFYDTEKYIDNARFGLGASALKSIMSSCTLKDDSIIYNSKANLSYDLKKYVYNNIFQFTDTYGKSPLDMFKEIYGDVWDYDRHKIEQDVWKFEKTGTLYNFKEGKREPWMNSALGVYCHSKGIQLENMFRSNDKMLSYLDNTNPQLKVIWEKAMEFEKENAQALETYNSYRNKIGDFKKIRENNLGTQTSLGFFNGNLLVKNIQKEYAKNSKVVINKEKDNDLFSALMNTIDFYKVAGSAAERDNIIKQLQGKTSLQAFDERQLNKEKEFNEIDDKVNTYFDVIEKYQKITERPLTDYQMGLLLLEISKVRSMSGYRMSNNDMNLTVNQIRTIDTRSGRDSSKNFNKSQLLYAREIGYSSRYLSDKNTDSFLMDSATKAVKDYLVEKRKIPGTILKEVNKNNPIIKASIDPKNNEPYMITEVTDLYSNVQMQQEQRNISNKVYCQKSYRTNDYKKYISYDQYNSLDEVSKKDYHLYLSPFSKITEKQYNSLSDSDKERYQIGAKSKKEQFNKNINKKIDGLKGSKVNSKLPSGVVKSWVGNSLKDYPPEKRKAHEYTIITEATIDALSALSLCKIDNRYDYMRDLNLESPEEIKENLYNPYRDNLQNSLKDIDLKQDKVNFVSILGVGNARNLDLRDYCFHNNIDPSHVILMLDNDQAGTQARLKLENQLPTVKSIVVDSKNGIKDVNEMLQYKLKELNESGLDVDFESGLIKNKNTNEVVKTNEELLFRIGKYEFNSSLHDSKALQNEPKNIRDLSNKFLAQLYNSKELNLESTPNQMQMLKVRMAILKEIKGELSEIEKSGTYKFLDENEDNLKNNALKESLNKIFDDVLNEFKENREEKAKEKEQQVEEKAIEENVENVKENIDIGNTTEREVEEGMEM</sequence>
<reference evidence="2 3" key="1">
    <citation type="journal article" date="2024" name="Anaerobe">
        <title>The identification of Finegoldia dalianensis sp. nov., isolated from the pus of a patient with skin abscess and genomic analysis of the strains belonging to Finegoldia genus.</title>
        <authorList>
            <person name="Li Y."/>
            <person name="Wang Y."/>
            <person name="Xiao D."/>
            <person name="Wang J."/>
            <person name="Jin D."/>
        </authorList>
    </citation>
    <scope>NUCLEOTIDE SEQUENCE [LARGE SCALE GENOMIC DNA]</scope>
    <source>
        <strain evidence="2 3">LY240594</strain>
    </source>
</reference>
<dbReference type="Proteomes" id="UP001634413">
    <property type="component" value="Unassembled WGS sequence"/>
</dbReference>
<feature type="region of interest" description="Disordered" evidence="1">
    <location>
        <begin position="1391"/>
        <end position="1410"/>
    </location>
</feature>
<dbReference type="Gene3D" id="3.40.1360.10">
    <property type="match status" value="1"/>
</dbReference>
<gene>
    <name evidence="2" type="ORF">ABDJ34_07960</name>
</gene>
<dbReference type="Pfam" id="PF13155">
    <property type="entry name" value="Toprim_2"/>
    <property type="match status" value="1"/>
</dbReference>
<protein>
    <submittedName>
        <fullName evidence="2">Toprim domain-containing protein</fullName>
    </submittedName>
</protein>
<accession>A0ABW9KEW5</accession>
<comment type="caution">
    <text evidence="2">The sequence shown here is derived from an EMBL/GenBank/DDBJ whole genome shotgun (WGS) entry which is preliminary data.</text>
</comment>
<keyword evidence="3" id="KW-1185">Reference proteome</keyword>
<evidence type="ECO:0000313" key="2">
    <source>
        <dbReference type="EMBL" id="MFN2102833.1"/>
    </source>
</evidence>
<dbReference type="EMBL" id="JBDLBQ010000007">
    <property type="protein sequence ID" value="MFN2102833.1"/>
    <property type="molecule type" value="Genomic_DNA"/>
</dbReference>
<proteinExistence type="predicted"/>
<evidence type="ECO:0000313" key="3">
    <source>
        <dbReference type="Proteomes" id="UP001634413"/>
    </source>
</evidence>
<evidence type="ECO:0000256" key="1">
    <source>
        <dbReference type="SAM" id="MobiDB-lite"/>
    </source>
</evidence>